<proteinExistence type="predicted"/>
<reference evidence="2 3" key="1">
    <citation type="submission" date="2019-08" db="EMBL/GenBank/DDBJ databases">
        <title>In-depth cultivation of the pig gut microbiome towards novel bacterial diversity and tailored functional studies.</title>
        <authorList>
            <person name="Wylensek D."/>
            <person name="Hitch T.C.A."/>
            <person name="Clavel T."/>
        </authorList>
    </citation>
    <scope>NUCLEOTIDE SEQUENCE [LARGE SCALE GENOMIC DNA]</scope>
    <source>
        <strain evidence="2 3">LKV-178-WT-2G</strain>
    </source>
</reference>
<evidence type="ECO:0000313" key="2">
    <source>
        <dbReference type="EMBL" id="MSS01699.1"/>
    </source>
</evidence>
<evidence type="ECO:0000313" key="3">
    <source>
        <dbReference type="Proteomes" id="UP000470082"/>
    </source>
</evidence>
<evidence type="ECO:0000256" key="1">
    <source>
        <dbReference type="SAM" id="Phobius"/>
    </source>
</evidence>
<accession>A0A7X2T3L1</accession>
<protein>
    <submittedName>
        <fullName evidence="2">Uncharacterized protein</fullName>
    </submittedName>
</protein>
<feature type="transmembrane region" description="Helical" evidence="1">
    <location>
        <begin position="6"/>
        <end position="34"/>
    </location>
</feature>
<keyword evidence="1" id="KW-0472">Membrane</keyword>
<keyword evidence="3" id="KW-1185">Reference proteome</keyword>
<dbReference type="EMBL" id="VUMM01000011">
    <property type="protein sequence ID" value="MSS01699.1"/>
    <property type="molecule type" value="Genomic_DNA"/>
</dbReference>
<keyword evidence="1" id="KW-1133">Transmembrane helix</keyword>
<dbReference type="Proteomes" id="UP000470082">
    <property type="component" value="Unassembled WGS sequence"/>
</dbReference>
<keyword evidence="1" id="KW-0812">Transmembrane</keyword>
<gene>
    <name evidence="2" type="ORF">FYJ50_06260</name>
</gene>
<dbReference type="AlphaFoldDB" id="A0A7X2T3L1"/>
<dbReference type="RefSeq" id="WP_154460237.1">
    <property type="nucleotide sequence ID" value="NZ_JAQYTQ010000033.1"/>
</dbReference>
<comment type="caution">
    <text evidence="2">The sequence shown here is derived from an EMBL/GenBank/DDBJ whole genome shotgun (WGS) entry which is preliminary data.</text>
</comment>
<name>A0A7X2T3L1_9FIRM</name>
<sequence length="68" mass="7999">MELILLIFIVVLIISIFLPILAYVLPFLIILWIINYLIKLYRSKHESSNSTDSNIIDAEYHEYEDDGQ</sequence>
<organism evidence="2 3">
    <name type="scientific">Floccifex porci</name>
    <dbReference type="NCBI Taxonomy" id="2606629"/>
    <lineage>
        <taxon>Bacteria</taxon>
        <taxon>Bacillati</taxon>
        <taxon>Bacillota</taxon>
        <taxon>Erysipelotrichia</taxon>
        <taxon>Erysipelotrichales</taxon>
        <taxon>Erysipelotrichaceae</taxon>
        <taxon>Floccifex</taxon>
    </lineage>
</organism>